<evidence type="ECO:0000313" key="2">
    <source>
        <dbReference type="EMBL" id="PSN89064.1"/>
    </source>
</evidence>
<gene>
    <name evidence="2" type="ORF">B9Q03_08795</name>
</gene>
<dbReference type="NCBIfam" id="TIGR01439">
    <property type="entry name" value="lp_hng_hel_AbrB"/>
    <property type="match status" value="1"/>
</dbReference>
<protein>
    <recommendedName>
        <fullName evidence="1">SpoVT-AbrB domain-containing protein</fullName>
    </recommendedName>
</protein>
<reference evidence="2 3" key="1">
    <citation type="submission" date="2017-04" db="EMBL/GenBank/DDBJ databases">
        <title>Novel microbial lineages endemic to geothermal iron-oxide mats fill important gaps in the evolutionary history of Archaea.</title>
        <authorList>
            <person name="Jay Z.J."/>
            <person name="Beam J.P."/>
            <person name="Dlakic M."/>
            <person name="Rusch D.B."/>
            <person name="Kozubal M.A."/>
            <person name="Inskeep W.P."/>
        </authorList>
    </citation>
    <scope>NUCLEOTIDE SEQUENCE [LARGE SCALE GENOMIC DNA]</scope>
    <source>
        <strain evidence="2">OSP_D</strain>
    </source>
</reference>
<evidence type="ECO:0000313" key="3">
    <source>
        <dbReference type="Proteomes" id="UP000240322"/>
    </source>
</evidence>
<comment type="caution">
    <text evidence="2">The sequence shown here is derived from an EMBL/GenBank/DDBJ whole genome shotgun (WGS) entry which is preliminary data.</text>
</comment>
<dbReference type="PANTHER" id="PTHR34860">
    <property type="entry name" value="REPRESSOR-LIKE PROTEIN SSO7C3"/>
    <property type="match status" value="1"/>
</dbReference>
<dbReference type="InterPro" id="IPR007159">
    <property type="entry name" value="SpoVT-AbrB_dom"/>
</dbReference>
<dbReference type="PROSITE" id="PS51740">
    <property type="entry name" value="SPOVT_ABRB"/>
    <property type="match status" value="1"/>
</dbReference>
<dbReference type="Pfam" id="PF04014">
    <property type="entry name" value="MazE_antitoxin"/>
    <property type="match status" value="1"/>
</dbReference>
<dbReference type="EMBL" id="NEXE01000105">
    <property type="protein sequence ID" value="PSN89064.1"/>
    <property type="molecule type" value="Genomic_DNA"/>
</dbReference>
<dbReference type="AlphaFoldDB" id="A0A2R6ARQ8"/>
<dbReference type="InterPro" id="IPR052975">
    <property type="entry name" value="Repressor-like_regulatory"/>
</dbReference>
<organism evidence="2 3">
    <name type="scientific">Candidatus Marsarchaeota G2 archaeon OSP_D</name>
    <dbReference type="NCBI Taxonomy" id="1978157"/>
    <lineage>
        <taxon>Archaea</taxon>
        <taxon>Candidatus Marsarchaeota</taxon>
        <taxon>Candidatus Marsarchaeota group 2</taxon>
    </lineage>
</organism>
<dbReference type="GO" id="GO:0003677">
    <property type="term" value="F:DNA binding"/>
    <property type="evidence" value="ECO:0007669"/>
    <property type="project" value="InterPro"/>
</dbReference>
<accession>A0A2R6ARQ8</accession>
<dbReference type="SMART" id="SM00966">
    <property type="entry name" value="SpoVT_AbrB"/>
    <property type="match status" value="1"/>
</dbReference>
<dbReference type="SUPFAM" id="SSF89447">
    <property type="entry name" value="AbrB/MazE/MraZ-like"/>
    <property type="match status" value="1"/>
</dbReference>
<feature type="domain" description="SpoVT-AbrB" evidence="1">
    <location>
        <begin position="2"/>
        <end position="47"/>
    </location>
</feature>
<sequence length="86" mass="9931">MKVKVRVGKRGQVVIPKEIREKTGVKEGVEVVVEVKGDVVTISRARPPTEDYVSYYRLTYSKKLNHDVDIRGLLGEERAERHKRVR</sequence>
<dbReference type="Gene3D" id="2.10.260.10">
    <property type="match status" value="1"/>
</dbReference>
<dbReference type="PANTHER" id="PTHR34860:SF7">
    <property type="entry name" value="TRANSCRIPTION REGULATOR, SPOVT_ABRB FAMILY"/>
    <property type="match status" value="1"/>
</dbReference>
<name>A0A2R6ARQ8_9ARCH</name>
<proteinExistence type="predicted"/>
<dbReference type="Proteomes" id="UP000240322">
    <property type="component" value="Unassembled WGS sequence"/>
</dbReference>
<evidence type="ECO:0000259" key="1">
    <source>
        <dbReference type="PROSITE" id="PS51740"/>
    </source>
</evidence>
<dbReference type="InterPro" id="IPR037914">
    <property type="entry name" value="SpoVT-AbrB_sf"/>
</dbReference>